<comment type="caution">
    <text evidence="5">The sequence shown here is derived from an EMBL/GenBank/DDBJ whole genome shotgun (WGS) entry which is preliminary data.</text>
</comment>
<evidence type="ECO:0000256" key="1">
    <source>
        <dbReference type="ARBA" id="ARBA00022737"/>
    </source>
</evidence>
<dbReference type="InterPro" id="IPR011990">
    <property type="entry name" value="TPR-like_helical_dom_sf"/>
</dbReference>
<evidence type="ECO:0000256" key="2">
    <source>
        <dbReference type="ARBA" id="ARBA00022803"/>
    </source>
</evidence>
<dbReference type="Gene3D" id="1.25.40.10">
    <property type="entry name" value="Tetratricopeptide repeat domain"/>
    <property type="match status" value="2"/>
</dbReference>
<evidence type="ECO:0000256" key="3">
    <source>
        <dbReference type="PROSITE-ProRule" id="PRU00339"/>
    </source>
</evidence>
<organism evidence="5 6">
    <name type="scientific">Crypturellus soui</name>
    <dbReference type="NCBI Taxonomy" id="458187"/>
    <lineage>
        <taxon>Eukaryota</taxon>
        <taxon>Metazoa</taxon>
        <taxon>Chordata</taxon>
        <taxon>Craniata</taxon>
        <taxon>Vertebrata</taxon>
        <taxon>Euteleostomi</taxon>
        <taxon>Archelosauria</taxon>
        <taxon>Archosauria</taxon>
        <taxon>Dinosauria</taxon>
        <taxon>Saurischia</taxon>
        <taxon>Theropoda</taxon>
        <taxon>Coelurosauria</taxon>
        <taxon>Aves</taxon>
        <taxon>Palaeognathae</taxon>
        <taxon>Tinamiformes</taxon>
        <taxon>Tinamidae</taxon>
        <taxon>Crypturellus</taxon>
    </lineage>
</organism>
<dbReference type="Pfam" id="PF17830">
    <property type="entry name" value="STI1-HOP_DP"/>
    <property type="match status" value="1"/>
</dbReference>
<dbReference type="SMART" id="SM00028">
    <property type="entry name" value="TPR"/>
    <property type="match status" value="3"/>
</dbReference>
<feature type="non-terminal residue" evidence="5">
    <location>
        <position position="1"/>
    </location>
</feature>
<dbReference type="OrthoDB" id="2423701at2759"/>
<keyword evidence="6" id="KW-1185">Reference proteome</keyword>
<dbReference type="InterPro" id="IPR019734">
    <property type="entry name" value="TPR_rpt"/>
</dbReference>
<dbReference type="GO" id="GO:0051879">
    <property type="term" value="F:Hsp90 protein binding"/>
    <property type="evidence" value="ECO:0007669"/>
    <property type="project" value="TreeGrafter"/>
</dbReference>
<dbReference type="PANTHER" id="PTHR22904:SF523">
    <property type="entry name" value="STRESS-INDUCED-PHOSPHOPROTEIN 1"/>
    <property type="match status" value="1"/>
</dbReference>
<dbReference type="SUPFAM" id="SSF48452">
    <property type="entry name" value="TPR-like"/>
    <property type="match status" value="2"/>
</dbReference>
<accession>A0A7K4JYW0</accession>
<keyword evidence="2 3" id="KW-0802">TPR repeat</keyword>
<feature type="domain" description="STI1/HOP DP" evidence="4">
    <location>
        <begin position="60"/>
        <end position="95"/>
    </location>
</feature>
<feature type="repeat" description="TPR" evidence="3">
    <location>
        <begin position="142"/>
        <end position="175"/>
    </location>
</feature>
<dbReference type="Proteomes" id="UP000545332">
    <property type="component" value="Unassembled WGS sequence"/>
</dbReference>
<protein>
    <submittedName>
        <fullName evidence="5">STIP1 protein</fullName>
    </submittedName>
</protein>
<gene>
    <name evidence="5" type="primary">Stip1</name>
    <name evidence="5" type="ORF">CRYSOU_R04264</name>
</gene>
<dbReference type="Gene3D" id="1.10.260.100">
    <property type="match status" value="1"/>
</dbReference>
<dbReference type="PROSITE" id="PS50005">
    <property type="entry name" value="TPR"/>
    <property type="match status" value="1"/>
</dbReference>
<evidence type="ECO:0000259" key="4">
    <source>
        <dbReference type="Pfam" id="PF17830"/>
    </source>
</evidence>
<dbReference type="AlphaFoldDB" id="A0A7K4JYW0"/>
<dbReference type="EMBL" id="VWPX01002023">
    <property type="protein sequence ID" value="NWI09243.1"/>
    <property type="molecule type" value="Genomic_DNA"/>
</dbReference>
<sequence length="218" mass="24539">QGYSRKAAALQFLGRLDEAERCYEQGLEKEPDSAQLRQGLRDLRARMAAERRVPNPLGAPDLLERLRADPRTRALLEQPEYRELLDELRRRPAELGASVTPAGHWGHEMGGGPGGWGEYEVGEGCHLGGPGKVTVTLPCPQALREKELGNAAYRRRSFDTALGHYGRARELDPRDMTYIANQAAVHFEKGEYERCRELCEEAVAVGRENREDYRQIAK</sequence>
<dbReference type="PANTHER" id="PTHR22904">
    <property type="entry name" value="TPR REPEAT CONTAINING PROTEIN"/>
    <property type="match status" value="1"/>
</dbReference>
<reference evidence="5 6" key="1">
    <citation type="submission" date="2019-09" db="EMBL/GenBank/DDBJ databases">
        <title>Bird 10,000 Genomes (B10K) Project - Family phase.</title>
        <authorList>
            <person name="Zhang G."/>
        </authorList>
    </citation>
    <scope>NUCLEOTIDE SEQUENCE [LARGE SCALE GENOMIC DNA]</scope>
    <source>
        <strain evidence="5">B10K-MSB-42743</strain>
        <tissue evidence="5">Heart</tissue>
    </source>
</reference>
<name>A0A7K4JYW0_9AVES</name>
<dbReference type="Pfam" id="PF13432">
    <property type="entry name" value="TPR_16"/>
    <property type="match status" value="1"/>
</dbReference>
<dbReference type="InterPro" id="IPR041243">
    <property type="entry name" value="STI1/HOP_DP"/>
</dbReference>
<proteinExistence type="predicted"/>
<evidence type="ECO:0000313" key="6">
    <source>
        <dbReference type="Proteomes" id="UP000545332"/>
    </source>
</evidence>
<feature type="non-terminal residue" evidence="5">
    <location>
        <position position="218"/>
    </location>
</feature>
<evidence type="ECO:0000313" key="5">
    <source>
        <dbReference type="EMBL" id="NWI09243.1"/>
    </source>
</evidence>
<keyword evidence="1" id="KW-0677">Repeat</keyword>